<organism evidence="9 10">
    <name type="scientific">Actinacidiphila reveromycinica</name>
    <dbReference type="NCBI Taxonomy" id="659352"/>
    <lineage>
        <taxon>Bacteria</taxon>
        <taxon>Bacillati</taxon>
        <taxon>Actinomycetota</taxon>
        <taxon>Actinomycetes</taxon>
        <taxon>Kitasatosporales</taxon>
        <taxon>Streptomycetaceae</taxon>
        <taxon>Actinacidiphila</taxon>
    </lineage>
</organism>
<dbReference type="PANTHER" id="PTHR14218:SF15">
    <property type="entry name" value="TRIPEPTIDYL-PEPTIDASE 1"/>
    <property type="match status" value="1"/>
</dbReference>
<dbReference type="InterPro" id="IPR050819">
    <property type="entry name" value="Tripeptidyl-peptidase_I"/>
</dbReference>
<reference evidence="9 10" key="3">
    <citation type="journal article" date="2011" name="Nat. Chem. Biol.">
        <title>Reveromycin A biosynthesis uses RevG and RevJ for stereospecific spiroacetal formation.</title>
        <authorList>
            <person name="Takahashi S."/>
            <person name="Toyoda A."/>
            <person name="Sekiyama Y."/>
            <person name="Takagi H."/>
            <person name="Nogawa T."/>
            <person name="Uramoto M."/>
            <person name="Suzuki R."/>
            <person name="Koshino H."/>
            <person name="Kumano T."/>
            <person name="Panthee S."/>
            <person name="Dairi T."/>
            <person name="Ishikawa J."/>
            <person name="Ikeda H."/>
            <person name="Sakaki Y."/>
            <person name="Osada H."/>
        </authorList>
    </citation>
    <scope>NUCLEOTIDE SEQUENCE [LARGE SCALE GENOMIC DNA]</scope>
    <source>
        <strain evidence="9 10">SN-593</strain>
    </source>
</reference>
<dbReference type="GO" id="GO:0046872">
    <property type="term" value="F:metal ion binding"/>
    <property type="evidence" value="ECO:0007669"/>
    <property type="project" value="UniProtKB-KW"/>
</dbReference>
<dbReference type="EMBL" id="AP018365">
    <property type="protein sequence ID" value="BBA98884.1"/>
    <property type="molecule type" value="Genomic_DNA"/>
</dbReference>
<dbReference type="PROSITE" id="PS51695">
    <property type="entry name" value="SEDOLISIN"/>
    <property type="match status" value="1"/>
</dbReference>
<dbReference type="RefSeq" id="WP_202234953.1">
    <property type="nucleotide sequence ID" value="NZ_AP018365.1"/>
</dbReference>
<dbReference type="Proteomes" id="UP000595703">
    <property type="component" value="Chromosome"/>
</dbReference>
<gene>
    <name evidence="9" type="ORF">RVR_5253</name>
</gene>
<evidence type="ECO:0000256" key="2">
    <source>
        <dbReference type="ARBA" id="ARBA00022670"/>
    </source>
</evidence>
<dbReference type="KEGG" id="arev:RVR_5253"/>
<evidence type="ECO:0000256" key="1">
    <source>
        <dbReference type="ARBA" id="ARBA00001913"/>
    </source>
</evidence>
<keyword evidence="3" id="KW-0479">Metal-binding</keyword>
<dbReference type="CDD" id="cd04056">
    <property type="entry name" value="Peptidases_S53"/>
    <property type="match status" value="1"/>
</dbReference>
<dbReference type="InterPro" id="IPR015366">
    <property type="entry name" value="S53_propep"/>
</dbReference>
<reference evidence="9 10" key="2">
    <citation type="journal article" date="2011" name="J. Antibiot.">
        <title>Furaquinocins I and J: novel polyketide isoprenoid hybrid compounds from Streptomyces reveromyceticus SN-593.</title>
        <authorList>
            <person name="Panthee S."/>
            <person name="Takahashi S."/>
            <person name="Takagi H."/>
            <person name="Nogawa T."/>
            <person name="Oowada E."/>
            <person name="Uramoto M."/>
            <person name="Osada H."/>
        </authorList>
    </citation>
    <scope>NUCLEOTIDE SEQUENCE [LARGE SCALE GENOMIC DNA]</scope>
    <source>
        <strain evidence="9 10">SN-593</strain>
    </source>
</reference>
<dbReference type="SUPFAM" id="SSF52743">
    <property type="entry name" value="Subtilisin-like"/>
    <property type="match status" value="1"/>
</dbReference>
<dbReference type="Gene3D" id="3.40.50.200">
    <property type="entry name" value="Peptidase S8/S53 domain"/>
    <property type="match status" value="1"/>
</dbReference>
<evidence type="ECO:0000313" key="9">
    <source>
        <dbReference type="EMBL" id="BBA98884.1"/>
    </source>
</evidence>
<dbReference type="GO" id="GO:0006508">
    <property type="term" value="P:proteolysis"/>
    <property type="evidence" value="ECO:0007669"/>
    <property type="project" value="UniProtKB-KW"/>
</dbReference>
<evidence type="ECO:0000256" key="4">
    <source>
        <dbReference type="ARBA" id="ARBA00022801"/>
    </source>
</evidence>
<keyword evidence="10" id="KW-1185">Reference proteome</keyword>
<comment type="cofactor">
    <cofactor evidence="1">
        <name>Ca(2+)</name>
        <dbReference type="ChEBI" id="CHEBI:29108"/>
    </cofactor>
</comment>
<accession>A0A7U3VPR5</accession>
<proteinExistence type="predicted"/>
<dbReference type="GO" id="GO:0004252">
    <property type="term" value="F:serine-type endopeptidase activity"/>
    <property type="evidence" value="ECO:0007669"/>
    <property type="project" value="InterPro"/>
</dbReference>
<sequence>MAGPSQASTPSATAKTISGSHPAWATASADAGSLSSATEITGTVYLAGQDPAGLTAYATAVSDPSNASYGKFLTAAQYQARFGATKAQISAVQKWAEDSGLKVLSTTAHAITVKGTNAAITKAFGTGEHQYKVSGQLRHAPAQDLKVPASVSSAILGVDGLSSAGSNVVRPDSHKVVTDTTATSKGATADKDKTSLPTTATCSAYWGQKTAKGAPAGFTKKDVAFDQCSLYPSQIRKAYGITSTGLTGKGATIAIVDAYGSSTMAADANQYATNHGDKAFKKGQYTEYVDSSQWTNEDLCGGADGWAPEEALDVEMAHGLAPDANVVYVGANSCTDDDLLAAISKIVDNHLADVVSNSWGEIMHTTDDADVTASEIAAYEQVFQEAAIEGIGIGFSAGDCGDSSPLAAATGANCQTDTSRAQANWPDSDPWVTSVGGTALALADKNGKYGFETDMGTTRSTLSADGKSWSPVPAAAPFYFGGGGGTSEDFAQPGYQRGVVPDTLSHTLMTGQKTAQAKRVTPDISMVGDLYTSVLVGISDGAAYSEGGYGGTSVSSPEFAAVQADAIQAGHHAIGFANPAIYARSHVTTDVVDKQAQHSSTPLSSVYDAGVVNGNLLVRLIGFGQDTSLNAVRGYDDATGVGSPNAKYLTSYHF</sequence>
<evidence type="ECO:0000313" key="10">
    <source>
        <dbReference type="Proteomes" id="UP000595703"/>
    </source>
</evidence>
<reference evidence="9 10" key="1">
    <citation type="journal article" date="2010" name="J. Bacteriol.">
        <title>Biochemical characterization of a novel indole prenyltransferase from Streptomyces sp. SN-593.</title>
        <authorList>
            <person name="Takahashi S."/>
            <person name="Takagi H."/>
            <person name="Toyoda A."/>
            <person name="Uramoto M."/>
            <person name="Nogawa T."/>
            <person name="Ueki M."/>
            <person name="Sakaki Y."/>
            <person name="Osada H."/>
        </authorList>
    </citation>
    <scope>NUCLEOTIDE SEQUENCE [LARGE SCALE GENOMIC DNA]</scope>
    <source>
        <strain evidence="9 10">SN-593</strain>
    </source>
</reference>
<dbReference type="PANTHER" id="PTHR14218">
    <property type="entry name" value="PROTEASE S8 TRIPEPTIDYL PEPTIDASE I CLN2"/>
    <property type="match status" value="1"/>
</dbReference>
<dbReference type="CDD" id="cd11377">
    <property type="entry name" value="Pro-peptidase_S53"/>
    <property type="match status" value="1"/>
</dbReference>
<evidence type="ECO:0000256" key="6">
    <source>
        <dbReference type="ARBA" id="ARBA00022837"/>
    </source>
</evidence>
<protein>
    <submittedName>
        <fullName evidence="9">Putative protease</fullName>
    </submittedName>
</protein>
<keyword evidence="7" id="KW-0865">Zymogen</keyword>
<dbReference type="Pfam" id="PF09286">
    <property type="entry name" value="Pro-kuma_activ"/>
    <property type="match status" value="1"/>
</dbReference>
<evidence type="ECO:0000259" key="8">
    <source>
        <dbReference type="PROSITE" id="PS51695"/>
    </source>
</evidence>
<keyword evidence="6" id="KW-0106">Calcium</keyword>
<keyword evidence="2 9" id="KW-0645">Protease</keyword>
<evidence type="ECO:0000256" key="5">
    <source>
        <dbReference type="ARBA" id="ARBA00022825"/>
    </source>
</evidence>
<evidence type="ECO:0000256" key="3">
    <source>
        <dbReference type="ARBA" id="ARBA00022723"/>
    </source>
</evidence>
<feature type="domain" description="Peptidase S53" evidence="8">
    <location>
        <begin position="229"/>
        <end position="654"/>
    </location>
</feature>
<dbReference type="SMART" id="SM00944">
    <property type="entry name" value="Pro-kuma_activ"/>
    <property type="match status" value="1"/>
</dbReference>
<keyword evidence="5" id="KW-0720">Serine protease</keyword>
<name>A0A7U3VPR5_9ACTN</name>
<dbReference type="GO" id="GO:0008240">
    <property type="term" value="F:tripeptidyl-peptidase activity"/>
    <property type="evidence" value="ECO:0007669"/>
    <property type="project" value="TreeGrafter"/>
</dbReference>
<dbReference type="AlphaFoldDB" id="A0A7U3VPR5"/>
<reference evidence="9 10" key="4">
    <citation type="journal article" date="2020" name="Sci. Rep.">
        <title>beta-carboline chemical signals induce reveromycin production through a LuxR family regulator in Streptomyces sp. SN-593.</title>
        <authorList>
            <person name="Panthee S."/>
            <person name="Kito N."/>
            <person name="Hayashi T."/>
            <person name="Shimizu T."/>
            <person name="Ishikawa J."/>
            <person name="Hamamoto H."/>
            <person name="Osada H."/>
            <person name="Takahashi S."/>
        </authorList>
    </citation>
    <scope>NUCLEOTIDE SEQUENCE [LARGE SCALE GENOMIC DNA]</scope>
    <source>
        <strain evidence="9 10">SN-593</strain>
    </source>
</reference>
<dbReference type="SUPFAM" id="SSF54897">
    <property type="entry name" value="Protease propeptides/inhibitors"/>
    <property type="match status" value="1"/>
</dbReference>
<keyword evidence="4" id="KW-0378">Hydrolase</keyword>
<dbReference type="InterPro" id="IPR030400">
    <property type="entry name" value="Sedolisin_dom"/>
</dbReference>
<dbReference type="InterPro" id="IPR036852">
    <property type="entry name" value="Peptidase_S8/S53_dom_sf"/>
</dbReference>
<evidence type="ECO:0000256" key="7">
    <source>
        <dbReference type="ARBA" id="ARBA00023145"/>
    </source>
</evidence>